<dbReference type="FunFam" id="3.90.190.10:FF:000062">
    <property type="entry name" value="Receptor-type tyrosine-protein phosphatase kappa"/>
    <property type="match status" value="1"/>
</dbReference>
<dbReference type="SUPFAM" id="SSF49265">
    <property type="entry name" value="Fibronectin type III"/>
    <property type="match status" value="6"/>
</dbReference>
<evidence type="ECO:0000259" key="13">
    <source>
        <dbReference type="PROSITE" id="PS50055"/>
    </source>
</evidence>
<dbReference type="EC" id="3.1.3.48" evidence="2"/>
<evidence type="ECO:0000313" key="16">
    <source>
        <dbReference type="EMBL" id="KAJ8039810.1"/>
    </source>
</evidence>
<keyword evidence="7 12" id="KW-1133">Transmembrane helix</keyword>
<comment type="catalytic activity">
    <reaction evidence="10">
        <text>O-phospho-L-tyrosyl-[protein] + H2O = L-tyrosyl-[protein] + phosphate</text>
        <dbReference type="Rhea" id="RHEA:10684"/>
        <dbReference type="Rhea" id="RHEA-COMP:10136"/>
        <dbReference type="Rhea" id="RHEA-COMP:20101"/>
        <dbReference type="ChEBI" id="CHEBI:15377"/>
        <dbReference type="ChEBI" id="CHEBI:43474"/>
        <dbReference type="ChEBI" id="CHEBI:46858"/>
        <dbReference type="ChEBI" id="CHEBI:61978"/>
        <dbReference type="EC" id="3.1.3.48"/>
    </reaction>
</comment>
<dbReference type="FunFam" id="3.90.190.10:FF:000102">
    <property type="entry name" value="Receptor-type tyrosine-protein phosphatase"/>
    <property type="match status" value="1"/>
</dbReference>
<feature type="domain" description="Tyrosine specific protein phosphatases" evidence="14">
    <location>
        <begin position="1547"/>
        <end position="1618"/>
    </location>
</feature>
<evidence type="ECO:0000256" key="12">
    <source>
        <dbReference type="SAM" id="Phobius"/>
    </source>
</evidence>
<dbReference type="GO" id="GO:0016020">
    <property type="term" value="C:membrane"/>
    <property type="evidence" value="ECO:0007669"/>
    <property type="project" value="UniProtKB-SubCell"/>
</dbReference>
<accession>A0A9Q1HBE1</accession>
<feature type="domain" description="Tyrosine-protein phosphatase" evidence="13">
    <location>
        <begin position="1659"/>
        <end position="1919"/>
    </location>
</feature>
<feature type="domain" description="Tyrosine specific protein phosphatases" evidence="14">
    <location>
        <begin position="1835"/>
        <end position="1910"/>
    </location>
</feature>
<evidence type="ECO:0000256" key="3">
    <source>
        <dbReference type="ARBA" id="ARBA00022692"/>
    </source>
</evidence>
<dbReference type="PROSITE" id="PS00022">
    <property type="entry name" value="EGF_1"/>
    <property type="match status" value="1"/>
</dbReference>
<dbReference type="SUPFAM" id="SSF57184">
    <property type="entry name" value="Growth factor receptor domain"/>
    <property type="match status" value="1"/>
</dbReference>
<evidence type="ECO:0000256" key="4">
    <source>
        <dbReference type="ARBA" id="ARBA00022729"/>
    </source>
</evidence>
<keyword evidence="16" id="KW-0675">Receptor</keyword>
<dbReference type="Gene3D" id="2.60.40.10">
    <property type="entry name" value="Immunoglobulins"/>
    <property type="match status" value="10"/>
</dbReference>
<evidence type="ECO:0000259" key="14">
    <source>
        <dbReference type="PROSITE" id="PS50056"/>
    </source>
</evidence>
<dbReference type="InterPro" id="IPR013783">
    <property type="entry name" value="Ig-like_fold"/>
</dbReference>
<dbReference type="EMBL" id="JAIZAY010000006">
    <property type="protein sequence ID" value="KAJ8039810.1"/>
    <property type="molecule type" value="Genomic_DNA"/>
</dbReference>
<evidence type="ECO:0000256" key="11">
    <source>
        <dbReference type="SAM" id="MobiDB-lite"/>
    </source>
</evidence>
<gene>
    <name evidence="16" type="ORF">HOLleu_13926</name>
</gene>
<feature type="domain" description="Fibronectin type-III" evidence="15">
    <location>
        <begin position="1030"/>
        <end position="1135"/>
    </location>
</feature>
<dbReference type="SMART" id="SM00194">
    <property type="entry name" value="PTPc"/>
    <property type="match status" value="2"/>
</dbReference>
<evidence type="ECO:0000256" key="2">
    <source>
        <dbReference type="ARBA" id="ARBA00013064"/>
    </source>
</evidence>
<dbReference type="PROSITE" id="PS50056">
    <property type="entry name" value="TYR_PHOSPHATASE_2"/>
    <property type="match status" value="2"/>
</dbReference>
<dbReference type="CDD" id="cd00055">
    <property type="entry name" value="EGF_Lam"/>
    <property type="match status" value="1"/>
</dbReference>
<dbReference type="InterPro" id="IPR000387">
    <property type="entry name" value="Tyr_Pase_dom"/>
</dbReference>
<evidence type="ECO:0000259" key="15">
    <source>
        <dbReference type="PROSITE" id="PS50853"/>
    </source>
</evidence>
<feature type="domain" description="Fibronectin type-III" evidence="15">
    <location>
        <begin position="426"/>
        <end position="526"/>
    </location>
</feature>
<evidence type="ECO:0000256" key="10">
    <source>
        <dbReference type="ARBA" id="ARBA00051722"/>
    </source>
</evidence>
<dbReference type="Pfam" id="PF00102">
    <property type="entry name" value="Y_phosphatase"/>
    <property type="match status" value="2"/>
</dbReference>
<dbReference type="InterPro" id="IPR029021">
    <property type="entry name" value="Prot-tyrosine_phosphatase-like"/>
</dbReference>
<feature type="domain" description="Fibronectin type-III" evidence="15">
    <location>
        <begin position="634"/>
        <end position="727"/>
    </location>
</feature>
<dbReference type="InterPro" id="IPR036116">
    <property type="entry name" value="FN3_sf"/>
</dbReference>
<sequence length="1932" mass="218193">MNFILTISHKMCPYNLHGLAHGKNVFGRNGEYKCNESGDANDDGCRGAIICHPHPFGCSCPAGYTGVSCDEDCPDGLYGANCNQHCSCPGGTCAKDTGLCPVIEGEATDPPDVAVRLQYNDRDVLVFSEVSSTSMIVTWPAWRQGIDVGDGPVTSYIIRFRKRELGSVFTSINKDLTLTHTFENFEEDTIYEFRVAIVGPNNVTGPPSTIQYQRTLCPEIPTPSIVETSRTSRTVTYNIQIPLLEQLTCSRRRYRISLQKMQQFGEWKEEQEIHNSDQTITVQDLLPCTSYSFRIVVSSDSSLWTEIASETTQVTTGEEAPGAVRNLAIGSSTAGALSITWDEPDRVNNPCDVSRYILSYKLVGHKACNQDETGEHAINKHIKITETDLDNLEDYADYDISVTAVSLSNLQGMRTTQRGRTESGEPSGGVLVQSYGITANSIRFSWSGLTCRDYNGPHFSYQLRLFERTNDNDPTYHLAYEVSTSGNSILIPNLKSCGNYQLRVTPENDFHTGQASSSNIIQTRSADLGPVENVSVRQTSYGLSVTWQPPATTSNICPVNYYTLQYTVHRYMSCPSNTLNGEQQVIRIPISSTYQQDLTELTPNTRYRIQVAANSGSFSTPKYGTTVKQVPSMAPVVSTDDSESSPRRLVFTWRPIDCEHMNGNFQYYNITSNGKADEVTIDDESTDRYTLTGLTPCTTYDFKIQVVNNVGNGPFGSMVVKTRVERPGSNFLLKLRATGAETISAEWKRPHGHPCTIRSQTIFIEMLDRGERCLEDLDRSKSYPLSSGIRSYVFEDLSPNSLYRISLRAENSAGFGDMSSEEERTNESRPTLPPDEVEVRRTSSTHIKFAWNKPPCGSHNGDIIRYHCRLRKKGEIINHTSSSKRVEFFNLVPFTNYSFEVSAVTAVGEGPYSVPLWIKTNESYPPQLPQPQAIFSNTSAIQIKWKIPDPPHGIILGYDIFVQLNESRNGNFSSTQGLNSSEASNSSTTFITDLRANTLYSVQVRAKTRVGPGNWSEPLIQYTAEGKPGPPSNVNITERTFTTLKVEWDEPLTANGQITKYKIRIRTIEKSYIDEFRPEKFTSTNHHETKKHNVHEIDSLEPSTVYEIEISAYTSAGKGEIVILRERTKLNTDLEPVKEMPTTAERKDTAAIITIPALTQTYATGYFVRVKHSGNARRDTGYLPGYEKNPNDYITAEVDKSDHEIAFTVGDNMTYGRYHNAPLHEDGEYEVFVAPFTAANGEIFVSDWSDPVKIPASRQGSPALLIILIILFFLAIVIVALIVLYKRRQQTKQNKEYSARNVRERTERPEIVMVPNESQEEIEMKTSSLKNSATTNAKKPPVAARSRKSDKVIKIADLASYVKRKKTSETENFFQEYETLPDSFQYPWDVAAKPENKKKNRYGNIIPYNSSRVVLEIYNNDPHSDYINASYIDGYKYPTKYIASHGPNTASVKDFWRMVWQEDVGKIVMLTNLVEMDKKKCEKYWPDDALKYANVIVTLKEENKDTSYTVRTFELSLVDKDETKLVRQFHFTAWPDMKVPEFAGPILDLLQIVRNEESHQAGPMVVHCSAGVGRTGTFIALDAMLDMAAAEDRINVYQFVCQMRQNRVKMVQIPEQYQFIFDALVEYFVIGNTSIQVDDFRSDLGRLNEINIGSGKSYLEEQYQTLELTSIVPPETKFKGGRSSENKRKNRFRNRIPVDTYRPYLMTDVGDLGNNYINASFLSGYRKKDMFLGTQMPLENTVIDFWRMVWDYNSHVIVMLNDIDSQNMAKYWHETGSFTCGPFTIQLLSCEDITGIRCRNLEITNSSQSFENPRLIKHLQCLNWPNSVTTPDDPKTLLHAVNMLSQWDAESDAGPITVHCIDGVGRTGLFCALVSAVDQINTERKVDIFQLVNKLRSSRPNMVDNFEQYRCIFDTTLRHLEDYDQVYENVGR</sequence>
<dbReference type="SUPFAM" id="SSF52799">
    <property type="entry name" value="(Phosphotyrosine protein) phosphatases II"/>
    <property type="match status" value="2"/>
</dbReference>
<dbReference type="PRINTS" id="PR00700">
    <property type="entry name" value="PRTYPHPHTASE"/>
</dbReference>
<comment type="caution">
    <text evidence="16">The sequence shown here is derived from an EMBL/GenBank/DDBJ whole genome shotgun (WGS) entry which is preliminary data.</text>
</comment>
<feature type="domain" description="Fibronectin type-III" evidence="15">
    <location>
        <begin position="530"/>
        <end position="629"/>
    </location>
</feature>
<evidence type="ECO:0000256" key="6">
    <source>
        <dbReference type="ARBA" id="ARBA00022912"/>
    </source>
</evidence>
<dbReference type="InterPro" id="IPR016130">
    <property type="entry name" value="Tyr_Pase_AS"/>
</dbReference>
<dbReference type="InterPro" id="IPR002049">
    <property type="entry name" value="LE_dom"/>
</dbReference>
<keyword evidence="3 12" id="KW-0812">Transmembrane</keyword>
<dbReference type="PANTHER" id="PTHR46957">
    <property type="entry name" value="CYTOKINE RECEPTOR"/>
    <property type="match status" value="1"/>
</dbReference>
<reference evidence="16" key="1">
    <citation type="submission" date="2021-10" db="EMBL/GenBank/DDBJ databases">
        <title>Tropical sea cucumber genome reveals ecological adaptation and Cuvierian tubules defense mechanism.</title>
        <authorList>
            <person name="Chen T."/>
        </authorList>
    </citation>
    <scope>NUCLEOTIDE SEQUENCE</scope>
    <source>
        <strain evidence="16">Nanhai2018</strain>
        <tissue evidence="16">Muscle</tissue>
    </source>
</reference>
<dbReference type="InterPro" id="IPR003961">
    <property type="entry name" value="FN3_dom"/>
</dbReference>
<feature type="transmembrane region" description="Helical" evidence="12">
    <location>
        <begin position="1263"/>
        <end position="1285"/>
    </location>
</feature>
<feature type="domain" description="Fibronectin type-III" evidence="15">
    <location>
        <begin position="833"/>
        <end position="923"/>
    </location>
</feature>
<dbReference type="SMART" id="SM00060">
    <property type="entry name" value="FN3"/>
    <property type="match status" value="10"/>
</dbReference>
<feature type="domain" description="Fibronectin type-III" evidence="15">
    <location>
        <begin position="120"/>
        <end position="219"/>
    </location>
</feature>
<feature type="domain" description="Fibronectin type-III" evidence="15">
    <location>
        <begin position="925"/>
        <end position="1026"/>
    </location>
</feature>
<dbReference type="InterPro" id="IPR000242">
    <property type="entry name" value="PTP_cat"/>
</dbReference>
<evidence type="ECO:0000313" key="17">
    <source>
        <dbReference type="Proteomes" id="UP001152320"/>
    </source>
</evidence>
<evidence type="ECO:0000256" key="7">
    <source>
        <dbReference type="ARBA" id="ARBA00022989"/>
    </source>
</evidence>
<dbReference type="InterPro" id="IPR050713">
    <property type="entry name" value="RTP_Phos/Ushers"/>
</dbReference>
<keyword evidence="6" id="KW-0904">Protein phosphatase</keyword>
<keyword evidence="17" id="KW-1185">Reference proteome</keyword>
<keyword evidence="9" id="KW-0325">Glycoprotein</keyword>
<dbReference type="SMART" id="SM00404">
    <property type="entry name" value="PTPc_motif"/>
    <property type="match status" value="2"/>
</dbReference>
<dbReference type="InterPro" id="IPR009030">
    <property type="entry name" value="Growth_fac_rcpt_cys_sf"/>
</dbReference>
<protein>
    <recommendedName>
        <fullName evidence="2">protein-tyrosine-phosphatase</fullName>
        <ecNumber evidence="2">3.1.3.48</ecNumber>
    </recommendedName>
</protein>
<dbReference type="OrthoDB" id="1668230at2759"/>
<feature type="domain" description="Fibronectin type-III" evidence="15">
    <location>
        <begin position="729"/>
        <end position="831"/>
    </location>
</feature>
<evidence type="ECO:0000256" key="9">
    <source>
        <dbReference type="ARBA" id="ARBA00023180"/>
    </source>
</evidence>
<name>A0A9Q1HBE1_HOLLE</name>
<dbReference type="CDD" id="cd00063">
    <property type="entry name" value="FN3"/>
    <property type="match status" value="9"/>
</dbReference>
<dbReference type="Gene3D" id="2.170.300.10">
    <property type="entry name" value="Tie2 ligand-binding domain superfamily"/>
    <property type="match status" value="1"/>
</dbReference>
<feature type="domain" description="Tyrosine-protein phosphatase" evidence="13">
    <location>
        <begin position="1373"/>
        <end position="1627"/>
    </location>
</feature>
<keyword evidence="8 12" id="KW-0472">Membrane</keyword>
<dbReference type="PROSITE" id="PS00383">
    <property type="entry name" value="TYR_PHOSPHATASE_1"/>
    <property type="match status" value="2"/>
</dbReference>
<dbReference type="PROSITE" id="PS50055">
    <property type="entry name" value="TYR_PHOSPHATASE_PTP"/>
    <property type="match status" value="2"/>
</dbReference>
<evidence type="ECO:0000256" key="8">
    <source>
        <dbReference type="ARBA" id="ARBA00023136"/>
    </source>
</evidence>
<feature type="domain" description="Fibronectin type-III" evidence="15">
    <location>
        <begin position="220"/>
        <end position="319"/>
    </location>
</feature>
<keyword evidence="4" id="KW-0732">Signal</keyword>
<feature type="domain" description="Fibronectin type-III" evidence="15">
    <location>
        <begin position="323"/>
        <end position="424"/>
    </location>
</feature>
<dbReference type="Proteomes" id="UP001152320">
    <property type="component" value="Chromosome 6"/>
</dbReference>
<comment type="subcellular location">
    <subcellularLocation>
        <location evidence="1">Membrane</location>
        <topology evidence="1">Single-pass membrane protein</topology>
    </subcellularLocation>
</comment>
<evidence type="ECO:0000256" key="5">
    <source>
        <dbReference type="ARBA" id="ARBA00022801"/>
    </source>
</evidence>
<dbReference type="Pfam" id="PF00041">
    <property type="entry name" value="fn3"/>
    <property type="match status" value="6"/>
</dbReference>
<dbReference type="CDD" id="cd00047">
    <property type="entry name" value="PTPc"/>
    <property type="match status" value="1"/>
</dbReference>
<dbReference type="PANTHER" id="PTHR46957:SF3">
    <property type="entry name" value="CYTOKINE RECEPTOR"/>
    <property type="match status" value="1"/>
</dbReference>
<dbReference type="InterPro" id="IPR000742">
    <property type="entry name" value="EGF"/>
</dbReference>
<dbReference type="PROSITE" id="PS50853">
    <property type="entry name" value="FN3"/>
    <property type="match status" value="10"/>
</dbReference>
<dbReference type="Gene3D" id="3.90.190.10">
    <property type="entry name" value="Protein tyrosine phosphatase superfamily"/>
    <property type="match status" value="2"/>
</dbReference>
<proteinExistence type="predicted"/>
<feature type="region of interest" description="Disordered" evidence="11">
    <location>
        <begin position="814"/>
        <end position="838"/>
    </location>
</feature>
<dbReference type="InterPro" id="IPR003595">
    <property type="entry name" value="Tyr_Pase_cat"/>
</dbReference>
<organism evidence="16 17">
    <name type="scientific">Holothuria leucospilota</name>
    <name type="common">Black long sea cucumber</name>
    <name type="synonym">Mertensiothuria leucospilota</name>
    <dbReference type="NCBI Taxonomy" id="206669"/>
    <lineage>
        <taxon>Eukaryota</taxon>
        <taxon>Metazoa</taxon>
        <taxon>Echinodermata</taxon>
        <taxon>Eleutherozoa</taxon>
        <taxon>Echinozoa</taxon>
        <taxon>Holothuroidea</taxon>
        <taxon>Aspidochirotacea</taxon>
        <taxon>Aspidochirotida</taxon>
        <taxon>Holothuriidae</taxon>
        <taxon>Holothuria</taxon>
    </lineage>
</organism>
<evidence type="ECO:0000256" key="1">
    <source>
        <dbReference type="ARBA" id="ARBA00004167"/>
    </source>
</evidence>
<dbReference type="GO" id="GO:0004725">
    <property type="term" value="F:protein tyrosine phosphatase activity"/>
    <property type="evidence" value="ECO:0007669"/>
    <property type="project" value="UniProtKB-EC"/>
</dbReference>
<keyword evidence="5" id="KW-0378">Hydrolase</keyword>